<dbReference type="RefSeq" id="XP_018260523.1">
    <property type="nucleotide sequence ID" value="XM_018410713.1"/>
</dbReference>
<gene>
    <name evidence="2" type="ORF">I303_07445</name>
    <name evidence="3" type="ORF">I303_108229</name>
</gene>
<evidence type="ECO:0000313" key="4">
    <source>
        <dbReference type="Proteomes" id="UP000078595"/>
    </source>
</evidence>
<evidence type="ECO:0000256" key="1">
    <source>
        <dbReference type="SAM" id="MobiDB-lite"/>
    </source>
</evidence>
<dbReference type="VEuPathDB" id="FungiDB:I303_07445"/>
<dbReference type="GeneID" id="28971144"/>
<name>A0A1A5ZXZ3_9TREE</name>
<proteinExistence type="predicted"/>
<evidence type="ECO:0000313" key="3">
    <source>
        <dbReference type="EMBL" id="WWC65609.1"/>
    </source>
</evidence>
<sequence>MFQHSRRSRTSSSTASASGSAAESEERRLREENEALKQSNALAHYKLSWLTNSALKGALRVRQDMLSRTLAEDLFRHQSPPLGYRTDISSNQVISSYQQHDSSYTDPSIRDRLERFISKQQTTNLILEHYKIFLDSCIDDPQVNPEPSTIYTDRGSVYHRYNFAYGGEPGPGTEGMSVPRANQSDRGPSYAELTARQAFCADINLFSEDAVRLHMREEHPQPWFQPGWGQEPGNVFDVD</sequence>
<reference evidence="3" key="3">
    <citation type="submission" date="2024-02" db="EMBL/GenBank/DDBJ databases">
        <title>Comparative genomics of Cryptococcus and Kwoniella reveals pathogenesis evolution and contrasting modes of karyotype evolution via chromosome fusion or intercentromeric recombination.</title>
        <authorList>
            <person name="Coelho M.A."/>
            <person name="David-Palma M."/>
            <person name="Shea T."/>
            <person name="Bowers K."/>
            <person name="McGinley-Smith S."/>
            <person name="Mohammad A.W."/>
            <person name="Gnirke A."/>
            <person name="Yurkov A.M."/>
            <person name="Nowrousian M."/>
            <person name="Sun S."/>
            <person name="Cuomo C.A."/>
            <person name="Heitman J."/>
        </authorList>
    </citation>
    <scope>NUCLEOTIDE SEQUENCE</scope>
    <source>
        <strain evidence="3">CBS 10117</strain>
    </source>
</reference>
<feature type="region of interest" description="Disordered" evidence="1">
    <location>
        <begin position="1"/>
        <end position="32"/>
    </location>
</feature>
<feature type="compositionally biased region" description="Low complexity" evidence="1">
    <location>
        <begin position="10"/>
        <end position="22"/>
    </location>
</feature>
<evidence type="ECO:0000313" key="2">
    <source>
        <dbReference type="EMBL" id="OBR82681.1"/>
    </source>
</evidence>
<dbReference type="Proteomes" id="UP000078595">
    <property type="component" value="Chromosome 11"/>
</dbReference>
<dbReference type="KEGG" id="kdj:28971144"/>
<organism evidence="2">
    <name type="scientific">Kwoniella dejecticola CBS 10117</name>
    <dbReference type="NCBI Taxonomy" id="1296121"/>
    <lineage>
        <taxon>Eukaryota</taxon>
        <taxon>Fungi</taxon>
        <taxon>Dikarya</taxon>
        <taxon>Basidiomycota</taxon>
        <taxon>Agaricomycotina</taxon>
        <taxon>Tremellomycetes</taxon>
        <taxon>Tremellales</taxon>
        <taxon>Cryptococcaceae</taxon>
        <taxon>Kwoniella</taxon>
    </lineage>
</organism>
<reference evidence="3" key="2">
    <citation type="submission" date="2013-07" db="EMBL/GenBank/DDBJ databases">
        <authorList>
            <consortium name="The Broad Institute Genome Sequencing Platform"/>
            <person name="Cuomo C."/>
            <person name="Litvintseva A."/>
            <person name="Chen Y."/>
            <person name="Heitman J."/>
            <person name="Sun S."/>
            <person name="Springer D."/>
            <person name="Dromer F."/>
            <person name="Young S.K."/>
            <person name="Zeng Q."/>
            <person name="Gargeya S."/>
            <person name="Fitzgerald M."/>
            <person name="Abouelleil A."/>
            <person name="Alvarado L."/>
            <person name="Berlin A.M."/>
            <person name="Chapman S.B."/>
            <person name="Dewar J."/>
            <person name="Goldberg J."/>
            <person name="Griggs A."/>
            <person name="Gujja S."/>
            <person name="Hansen M."/>
            <person name="Howarth C."/>
            <person name="Imamovic A."/>
            <person name="Larimer J."/>
            <person name="McCowan C."/>
            <person name="Murphy C."/>
            <person name="Pearson M."/>
            <person name="Priest M."/>
            <person name="Roberts A."/>
            <person name="Saif S."/>
            <person name="Shea T."/>
            <person name="Sykes S."/>
            <person name="Wortman J."/>
            <person name="Nusbaum C."/>
            <person name="Birren B."/>
        </authorList>
    </citation>
    <scope>NUCLEOTIDE SEQUENCE</scope>
    <source>
        <strain evidence="3">CBS 10117</strain>
    </source>
</reference>
<reference evidence="2" key="1">
    <citation type="submission" date="2013-07" db="EMBL/GenBank/DDBJ databases">
        <title>The Genome Sequence of Cryptococcus dejecticola CBS10117.</title>
        <authorList>
            <consortium name="The Broad Institute Genome Sequencing Platform"/>
            <person name="Cuomo C."/>
            <person name="Litvintseva A."/>
            <person name="Chen Y."/>
            <person name="Heitman J."/>
            <person name="Sun S."/>
            <person name="Springer D."/>
            <person name="Dromer F."/>
            <person name="Young S.K."/>
            <person name="Zeng Q."/>
            <person name="Gargeya S."/>
            <person name="Fitzgerald M."/>
            <person name="Abouelleil A."/>
            <person name="Alvarado L."/>
            <person name="Berlin A.M."/>
            <person name="Chapman S.B."/>
            <person name="Dewar J."/>
            <person name="Goldberg J."/>
            <person name="Griggs A."/>
            <person name="Gujja S."/>
            <person name="Hansen M."/>
            <person name="Howarth C."/>
            <person name="Imamovic A."/>
            <person name="Larimer J."/>
            <person name="McCowan C."/>
            <person name="Murphy C."/>
            <person name="Pearson M."/>
            <person name="Priest M."/>
            <person name="Roberts A."/>
            <person name="Saif S."/>
            <person name="Shea T."/>
            <person name="Sykes S."/>
            <person name="Wortman J."/>
            <person name="Nusbaum C."/>
            <person name="Birren B."/>
        </authorList>
    </citation>
    <scope>NUCLEOTIDE SEQUENCE [LARGE SCALE GENOMIC DNA]</scope>
    <source>
        <strain evidence="2">CBS 10117</strain>
    </source>
</reference>
<keyword evidence="4" id="KW-1185">Reference proteome</keyword>
<dbReference type="EMBL" id="KI894035">
    <property type="protein sequence ID" value="OBR82681.1"/>
    <property type="molecule type" value="Genomic_DNA"/>
</dbReference>
<protein>
    <submittedName>
        <fullName evidence="2">Uncharacterized protein</fullName>
    </submittedName>
</protein>
<dbReference type="EMBL" id="CP144540">
    <property type="protein sequence ID" value="WWC65609.1"/>
    <property type="molecule type" value="Genomic_DNA"/>
</dbReference>
<accession>A0A1A5ZXZ3</accession>
<dbReference type="AlphaFoldDB" id="A0A1A5ZXZ3"/>